<feature type="transmembrane region" description="Helical" evidence="1">
    <location>
        <begin position="34"/>
        <end position="52"/>
    </location>
</feature>
<evidence type="ECO:0000256" key="1">
    <source>
        <dbReference type="SAM" id="Phobius"/>
    </source>
</evidence>
<organism evidence="2 3">
    <name type="scientific">Hamadaea flava</name>
    <dbReference type="NCBI Taxonomy" id="1742688"/>
    <lineage>
        <taxon>Bacteria</taxon>
        <taxon>Bacillati</taxon>
        <taxon>Actinomycetota</taxon>
        <taxon>Actinomycetes</taxon>
        <taxon>Micromonosporales</taxon>
        <taxon>Micromonosporaceae</taxon>
        <taxon>Hamadaea</taxon>
    </lineage>
</organism>
<sequence length="119" mass="12260">MEKSSARTRMKLLAAIMFVSGVFGLVNTAGTVFMPSAVLAILTASGIYVVSITAQPPTWMTRGVIGVAVVRVLASLGATIAVSGTETGAMIAGFVFPALLAAYTVVVLRELRTELAAKA</sequence>
<feature type="transmembrane region" description="Helical" evidence="1">
    <location>
        <begin position="89"/>
        <end position="108"/>
    </location>
</feature>
<comment type="caution">
    <text evidence="2">The sequence shown here is derived from an EMBL/GenBank/DDBJ whole genome shotgun (WGS) entry which is preliminary data.</text>
</comment>
<evidence type="ECO:0008006" key="4">
    <source>
        <dbReference type="Google" id="ProtNLM"/>
    </source>
</evidence>
<gene>
    <name evidence="2" type="ORF">ACFOZ4_25830</name>
</gene>
<keyword evidence="3" id="KW-1185">Reference proteome</keyword>
<reference evidence="3" key="1">
    <citation type="journal article" date="2019" name="Int. J. Syst. Evol. Microbiol.">
        <title>The Global Catalogue of Microorganisms (GCM) 10K type strain sequencing project: providing services to taxonomists for standard genome sequencing and annotation.</title>
        <authorList>
            <consortium name="The Broad Institute Genomics Platform"/>
            <consortium name="The Broad Institute Genome Sequencing Center for Infectious Disease"/>
            <person name="Wu L."/>
            <person name="Ma J."/>
        </authorList>
    </citation>
    <scope>NUCLEOTIDE SEQUENCE [LARGE SCALE GENOMIC DNA]</scope>
    <source>
        <strain evidence="3">CGMCC 4.7289</strain>
    </source>
</reference>
<evidence type="ECO:0000313" key="2">
    <source>
        <dbReference type="EMBL" id="MFC4134045.1"/>
    </source>
</evidence>
<keyword evidence="1" id="KW-0472">Membrane</keyword>
<proteinExistence type="predicted"/>
<evidence type="ECO:0000313" key="3">
    <source>
        <dbReference type="Proteomes" id="UP001595816"/>
    </source>
</evidence>
<name>A0ABV8LUW5_9ACTN</name>
<dbReference type="Proteomes" id="UP001595816">
    <property type="component" value="Unassembled WGS sequence"/>
</dbReference>
<feature type="transmembrane region" description="Helical" evidence="1">
    <location>
        <begin position="64"/>
        <end position="83"/>
    </location>
</feature>
<dbReference type="EMBL" id="JBHSAY010000015">
    <property type="protein sequence ID" value="MFC4134045.1"/>
    <property type="molecule type" value="Genomic_DNA"/>
</dbReference>
<dbReference type="RefSeq" id="WP_253761762.1">
    <property type="nucleotide sequence ID" value="NZ_JAMZDZ010000001.1"/>
</dbReference>
<keyword evidence="1" id="KW-0812">Transmembrane</keyword>
<keyword evidence="1" id="KW-1133">Transmembrane helix</keyword>
<protein>
    <recommendedName>
        <fullName evidence="4">ATP synthase protein I</fullName>
    </recommendedName>
</protein>
<accession>A0ABV8LUW5</accession>